<gene>
    <name evidence="2" type="ORF">EVAR_65899_1</name>
</gene>
<reference evidence="2 3" key="1">
    <citation type="journal article" date="2019" name="Commun. Biol.">
        <title>The bagworm genome reveals a unique fibroin gene that provides high tensile strength.</title>
        <authorList>
            <person name="Kono N."/>
            <person name="Nakamura H."/>
            <person name="Ohtoshi R."/>
            <person name="Tomita M."/>
            <person name="Numata K."/>
            <person name="Arakawa K."/>
        </authorList>
    </citation>
    <scope>NUCLEOTIDE SEQUENCE [LARGE SCALE GENOMIC DNA]</scope>
</reference>
<protein>
    <submittedName>
        <fullName evidence="2">Uncharacterized protein</fullName>
    </submittedName>
</protein>
<proteinExistence type="predicted"/>
<evidence type="ECO:0000313" key="3">
    <source>
        <dbReference type="Proteomes" id="UP000299102"/>
    </source>
</evidence>
<dbReference type="EMBL" id="BGZK01002515">
    <property type="protein sequence ID" value="GBP94537.1"/>
    <property type="molecule type" value="Genomic_DNA"/>
</dbReference>
<comment type="caution">
    <text evidence="2">The sequence shown here is derived from an EMBL/GenBank/DDBJ whole genome shotgun (WGS) entry which is preliminary data.</text>
</comment>
<sequence>MGQFLADRFLTVIDWRIKNESLSSSTLGTCGHRSPTSLPLESTAQASRRTSVKDLRSRCDCFIARFRVVMTPYDDRELDVVEVGRLPLALRNAAFRRMTSRAARARPAPAPRPPAPALSINLRRLLSRSVLQCHTRCDMLTDGGPITLSVFLVSRAEN</sequence>
<keyword evidence="3" id="KW-1185">Reference proteome</keyword>
<organism evidence="2 3">
    <name type="scientific">Eumeta variegata</name>
    <name type="common">Bagworm moth</name>
    <name type="synonym">Eumeta japonica</name>
    <dbReference type="NCBI Taxonomy" id="151549"/>
    <lineage>
        <taxon>Eukaryota</taxon>
        <taxon>Metazoa</taxon>
        <taxon>Ecdysozoa</taxon>
        <taxon>Arthropoda</taxon>
        <taxon>Hexapoda</taxon>
        <taxon>Insecta</taxon>
        <taxon>Pterygota</taxon>
        <taxon>Neoptera</taxon>
        <taxon>Endopterygota</taxon>
        <taxon>Lepidoptera</taxon>
        <taxon>Glossata</taxon>
        <taxon>Ditrysia</taxon>
        <taxon>Tineoidea</taxon>
        <taxon>Psychidae</taxon>
        <taxon>Oiketicinae</taxon>
        <taxon>Eumeta</taxon>
    </lineage>
</organism>
<accession>A0A4C2A6M1</accession>
<evidence type="ECO:0000256" key="1">
    <source>
        <dbReference type="SAM" id="MobiDB-lite"/>
    </source>
</evidence>
<evidence type="ECO:0000313" key="2">
    <source>
        <dbReference type="EMBL" id="GBP94537.1"/>
    </source>
</evidence>
<name>A0A4C2A6M1_EUMVA</name>
<dbReference type="AlphaFoldDB" id="A0A4C2A6M1"/>
<dbReference type="Proteomes" id="UP000299102">
    <property type="component" value="Unassembled WGS sequence"/>
</dbReference>
<feature type="region of interest" description="Disordered" evidence="1">
    <location>
        <begin position="24"/>
        <end position="47"/>
    </location>
</feature>